<name>A0A7Z2VQE4_9BACL</name>
<dbReference type="KEGG" id="cheb:HH215_31155"/>
<evidence type="ECO:0000313" key="2">
    <source>
        <dbReference type="Proteomes" id="UP000502248"/>
    </source>
</evidence>
<keyword evidence="2" id="KW-1185">Reference proteome</keyword>
<gene>
    <name evidence="1" type="ORF">HH215_31155</name>
</gene>
<organism evidence="1 2">
    <name type="scientific">Cohnella herbarum</name>
    <dbReference type="NCBI Taxonomy" id="2728023"/>
    <lineage>
        <taxon>Bacteria</taxon>
        <taxon>Bacillati</taxon>
        <taxon>Bacillota</taxon>
        <taxon>Bacilli</taxon>
        <taxon>Bacillales</taxon>
        <taxon>Paenibacillaceae</taxon>
        <taxon>Cohnella</taxon>
    </lineage>
</organism>
<dbReference type="Proteomes" id="UP000502248">
    <property type="component" value="Chromosome"/>
</dbReference>
<proteinExistence type="predicted"/>
<dbReference type="Pfam" id="PF01501">
    <property type="entry name" value="Glyco_transf_8"/>
    <property type="match status" value="1"/>
</dbReference>
<dbReference type="SUPFAM" id="SSF53448">
    <property type="entry name" value="Nucleotide-diphospho-sugar transferases"/>
    <property type="match status" value="1"/>
</dbReference>
<dbReference type="AlphaFoldDB" id="A0A7Z2VQE4"/>
<dbReference type="InterPro" id="IPR002495">
    <property type="entry name" value="Glyco_trans_8"/>
</dbReference>
<dbReference type="GO" id="GO:0016757">
    <property type="term" value="F:glycosyltransferase activity"/>
    <property type="evidence" value="ECO:0007669"/>
    <property type="project" value="InterPro"/>
</dbReference>
<dbReference type="InterPro" id="IPR029044">
    <property type="entry name" value="Nucleotide-diphossugar_trans"/>
</dbReference>
<reference evidence="1 2" key="1">
    <citation type="submission" date="2020-04" db="EMBL/GenBank/DDBJ databases">
        <title>Genome sequencing of novel species.</title>
        <authorList>
            <person name="Heo J."/>
            <person name="Kim S.-J."/>
            <person name="Kim J.-S."/>
            <person name="Hong S.-B."/>
            <person name="Kwon S.-W."/>
        </authorList>
    </citation>
    <scope>NUCLEOTIDE SEQUENCE [LARGE SCALE GENOMIC DNA]</scope>
    <source>
        <strain evidence="1 2">MFER-1</strain>
    </source>
</reference>
<accession>A0A7Z2VQE4</accession>
<evidence type="ECO:0000313" key="1">
    <source>
        <dbReference type="EMBL" id="QJD87197.1"/>
    </source>
</evidence>
<dbReference type="Gene3D" id="3.90.550.10">
    <property type="entry name" value="Spore Coat Polysaccharide Biosynthesis Protein SpsA, Chain A"/>
    <property type="match status" value="1"/>
</dbReference>
<sequence length="69" mass="8310">MNAVLHDKWLELDPRCNIQRNMLKASKKRLNENASMGEAIHRPSIVHFTGPPKPWQFHDNHRYKHLYYE</sequence>
<protein>
    <submittedName>
        <fullName evidence="1">Uncharacterized protein</fullName>
    </submittedName>
</protein>
<dbReference type="EMBL" id="CP051680">
    <property type="protein sequence ID" value="QJD87197.1"/>
    <property type="molecule type" value="Genomic_DNA"/>
</dbReference>